<dbReference type="RefSeq" id="WP_272749297.1">
    <property type="nucleotide sequence ID" value="NZ_JAQQKX010000016.1"/>
</dbReference>
<protein>
    <submittedName>
        <fullName evidence="8">Demethoxyubiquinone hydroxylase family protein</fullName>
    </submittedName>
</protein>
<evidence type="ECO:0000256" key="4">
    <source>
        <dbReference type="ARBA" id="ARBA00023002"/>
    </source>
</evidence>
<sequence length="186" mass="20499">MDLSVSKTISRILKVNHAGEFGAIRIYRAQVFVARYLIPDLVPFLSETLGHEIDHCLKFRAAMPERGSRPCYAMGLWGIGGYTLGLITALMGRNAVMVCTKAVEATVHQHLTEQLVFLEGRDEALKSLIADIQIQEIGHLDYAQAHICPSPFNAPLEGLIVVATEIVIWLSTQGAVTRMTRALEQA</sequence>
<evidence type="ECO:0000256" key="2">
    <source>
        <dbReference type="ARBA" id="ARBA00022688"/>
    </source>
</evidence>
<dbReference type="Proteomes" id="UP001214854">
    <property type="component" value="Unassembled WGS sequence"/>
</dbReference>
<evidence type="ECO:0000313" key="9">
    <source>
        <dbReference type="Proteomes" id="UP001214854"/>
    </source>
</evidence>
<keyword evidence="4" id="KW-0560">Oxidoreductase</keyword>
<keyword evidence="2" id="KW-0831">Ubiquinone biosynthesis</keyword>
<name>A0ABT5HXN0_9CAUL</name>
<dbReference type="SUPFAM" id="SSF47240">
    <property type="entry name" value="Ferritin-like"/>
    <property type="match status" value="1"/>
</dbReference>
<reference evidence="8 9" key="1">
    <citation type="submission" date="2023-01" db="EMBL/GenBank/DDBJ databases">
        <title>Novel species of the genus Asticcacaulis isolated from rivers.</title>
        <authorList>
            <person name="Lu H."/>
        </authorList>
    </citation>
    <scope>NUCLEOTIDE SEQUENCE [LARGE SCALE GENOMIC DNA]</scope>
    <source>
        <strain evidence="8 9">BYS171W</strain>
    </source>
</reference>
<dbReference type="InterPro" id="IPR009078">
    <property type="entry name" value="Ferritin-like_SF"/>
</dbReference>
<evidence type="ECO:0000313" key="8">
    <source>
        <dbReference type="EMBL" id="MDC7684825.1"/>
    </source>
</evidence>
<dbReference type="CDD" id="cd01042">
    <property type="entry name" value="DMQH"/>
    <property type="match status" value="1"/>
</dbReference>
<evidence type="ECO:0000256" key="7">
    <source>
        <dbReference type="ARBA" id="ARBA00023136"/>
    </source>
</evidence>
<keyword evidence="3" id="KW-0479">Metal-binding</keyword>
<keyword evidence="7" id="KW-0472">Membrane</keyword>
<keyword evidence="9" id="KW-1185">Reference proteome</keyword>
<dbReference type="EMBL" id="JAQQKX010000016">
    <property type="protein sequence ID" value="MDC7684825.1"/>
    <property type="molecule type" value="Genomic_DNA"/>
</dbReference>
<evidence type="ECO:0000256" key="3">
    <source>
        <dbReference type="ARBA" id="ARBA00022723"/>
    </source>
</evidence>
<proteinExistence type="predicted"/>
<gene>
    <name evidence="8" type="ORF">PQU92_16190</name>
</gene>
<comment type="caution">
    <text evidence="8">The sequence shown here is derived from an EMBL/GenBank/DDBJ whole genome shotgun (WGS) entry which is preliminary data.</text>
</comment>
<dbReference type="Pfam" id="PF03232">
    <property type="entry name" value="COQ7"/>
    <property type="match status" value="1"/>
</dbReference>
<keyword evidence="5" id="KW-0408">Iron</keyword>
<keyword evidence="6" id="KW-0503">Monooxygenase</keyword>
<evidence type="ECO:0000256" key="6">
    <source>
        <dbReference type="ARBA" id="ARBA00023033"/>
    </source>
</evidence>
<dbReference type="PANTHER" id="PTHR11237:SF4">
    <property type="entry name" value="5-DEMETHOXYUBIQUINONE HYDROXYLASE, MITOCHONDRIAL"/>
    <property type="match status" value="1"/>
</dbReference>
<evidence type="ECO:0000256" key="1">
    <source>
        <dbReference type="ARBA" id="ARBA00004749"/>
    </source>
</evidence>
<evidence type="ECO:0000256" key="5">
    <source>
        <dbReference type="ARBA" id="ARBA00023004"/>
    </source>
</evidence>
<dbReference type="InterPro" id="IPR011566">
    <property type="entry name" value="Ubq_synth_Coq7"/>
</dbReference>
<organism evidence="8 9">
    <name type="scientific">Asticcacaulis aquaticus</name>
    <dbReference type="NCBI Taxonomy" id="2984212"/>
    <lineage>
        <taxon>Bacteria</taxon>
        <taxon>Pseudomonadati</taxon>
        <taxon>Pseudomonadota</taxon>
        <taxon>Alphaproteobacteria</taxon>
        <taxon>Caulobacterales</taxon>
        <taxon>Caulobacteraceae</taxon>
        <taxon>Asticcacaulis</taxon>
    </lineage>
</organism>
<dbReference type="PANTHER" id="PTHR11237">
    <property type="entry name" value="COENZYME Q10 BIOSYNTHESIS PROTEIN 7"/>
    <property type="match status" value="1"/>
</dbReference>
<comment type="pathway">
    <text evidence="1">Cofactor biosynthesis; ubiquinone biosynthesis.</text>
</comment>
<accession>A0ABT5HXN0</accession>